<gene>
    <name evidence="1" type="ORF">SKC38_11450</name>
</gene>
<evidence type="ECO:0000313" key="1">
    <source>
        <dbReference type="EMBL" id="MFD3276844.1"/>
    </source>
</evidence>
<keyword evidence="2" id="KW-1185">Reference proteome</keyword>
<dbReference type="Proteomes" id="UP001598114">
    <property type="component" value="Unassembled WGS sequence"/>
</dbReference>
<organism evidence="1 2">
    <name type="scientific">Aquirufa echingensis</name>
    <dbReference type="NCBI Taxonomy" id="3096516"/>
    <lineage>
        <taxon>Bacteria</taxon>
        <taxon>Pseudomonadati</taxon>
        <taxon>Bacteroidota</taxon>
        <taxon>Cytophagia</taxon>
        <taxon>Cytophagales</taxon>
        <taxon>Flectobacillaceae</taxon>
        <taxon>Aquirufa</taxon>
    </lineage>
</organism>
<proteinExistence type="predicted"/>
<evidence type="ECO:0000313" key="2">
    <source>
        <dbReference type="Proteomes" id="UP001598114"/>
    </source>
</evidence>
<protein>
    <recommendedName>
        <fullName evidence="3">DUF3431 domain-containing protein</fullName>
    </recommendedName>
</protein>
<sequence>MPTHTHLIMACHLTGIYDVNRNTTLADDSYELVQAWAESVALTNLRGIIFHNNFSVETCKRYSNAHISFKKVYYNPEFNPNVFRYFVYRDYLAQCTDPIQGVFVTDVSDVTLAQNPFEDAFFKENQNTLFCGDEPKTLHNEWMIAHAEHLRGQIQDYQAYEERFAKEPLLNCGIFGGSFPVFFEFLKQLCEIHDRYNRTNKTAYTGDMGAFNYLARTNFNENLRHGFPVNTVFKAYENDRMDCWFRHK</sequence>
<evidence type="ECO:0008006" key="3">
    <source>
        <dbReference type="Google" id="ProtNLM"/>
    </source>
</evidence>
<reference evidence="1 2" key="1">
    <citation type="submission" date="2024-03" db="EMBL/GenBank/DDBJ databases">
        <title>Aquirufa genome sequencing.</title>
        <authorList>
            <person name="Pitt A."/>
            <person name="Hahn M.W."/>
        </authorList>
    </citation>
    <scope>NUCLEOTIDE SEQUENCE [LARGE SCALE GENOMIC DNA]</scope>
    <source>
        <strain evidence="1 2">PLAD-142S6K</strain>
    </source>
</reference>
<comment type="caution">
    <text evidence="1">The sequence shown here is derived from an EMBL/GenBank/DDBJ whole genome shotgun (WGS) entry which is preliminary data.</text>
</comment>
<dbReference type="EMBL" id="JBBKYA010000006">
    <property type="protein sequence ID" value="MFD3276844.1"/>
    <property type="molecule type" value="Genomic_DNA"/>
</dbReference>
<name>A0ABW6D1E0_9BACT</name>
<dbReference type="RefSeq" id="WP_377977285.1">
    <property type="nucleotide sequence ID" value="NZ_JBBKYA010000006.1"/>
</dbReference>
<accession>A0ABW6D1E0</accession>